<sequence>MCTATLHRRSARQVVCTVALAVPLLTGPKPYRPVVGGPRPATCGGEQMGSSEPDNPVVVAR</sequence>
<gene>
    <name evidence="2" type="ORF">AWC16_15345</name>
</gene>
<dbReference type="AlphaFoldDB" id="A0A1X1YFU8"/>
<accession>A0A1X1YFU8</accession>
<dbReference type="STRING" id="1108812.AWC16_15345"/>
<dbReference type="Proteomes" id="UP000193866">
    <property type="component" value="Unassembled WGS sequence"/>
</dbReference>
<protein>
    <submittedName>
        <fullName evidence="2">Uncharacterized protein</fullName>
    </submittedName>
</protein>
<evidence type="ECO:0000256" key="1">
    <source>
        <dbReference type="SAM" id="MobiDB-lite"/>
    </source>
</evidence>
<proteinExistence type="predicted"/>
<evidence type="ECO:0000313" key="2">
    <source>
        <dbReference type="EMBL" id="ORW09895.1"/>
    </source>
</evidence>
<evidence type="ECO:0000313" key="3">
    <source>
        <dbReference type="Proteomes" id="UP000193866"/>
    </source>
</evidence>
<keyword evidence="3" id="KW-1185">Reference proteome</keyword>
<feature type="region of interest" description="Disordered" evidence="1">
    <location>
        <begin position="29"/>
        <end position="61"/>
    </location>
</feature>
<comment type="caution">
    <text evidence="2">The sequence shown here is derived from an EMBL/GenBank/DDBJ whole genome shotgun (WGS) entry which is preliminary data.</text>
</comment>
<name>A0A1X1YFU8_9MYCO</name>
<reference evidence="2 3" key="1">
    <citation type="submission" date="2016-01" db="EMBL/GenBank/DDBJ databases">
        <title>The new phylogeny of the genus Mycobacterium.</title>
        <authorList>
            <person name="Tarcisio F."/>
            <person name="Conor M."/>
            <person name="Antonella G."/>
            <person name="Elisabetta G."/>
            <person name="Giulia F.S."/>
            <person name="Sara T."/>
            <person name="Anna F."/>
            <person name="Clotilde B."/>
            <person name="Roberto B."/>
            <person name="Veronica D.S."/>
            <person name="Fabio R."/>
            <person name="Monica P."/>
            <person name="Olivier J."/>
            <person name="Enrico T."/>
            <person name="Nicola S."/>
        </authorList>
    </citation>
    <scope>NUCLEOTIDE SEQUENCE [LARGE SCALE GENOMIC DNA]</scope>
    <source>
        <strain evidence="2 3">DSM 45394</strain>
    </source>
</reference>
<organism evidence="2 3">
    <name type="scientific">Mycolicibacter longobardus</name>
    <dbReference type="NCBI Taxonomy" id="1108812"/>
    <lineage>
        <taxon>Bacteria</taxon>
        <taxon>Bacillati</taxon>
        <taxon>Actinomycetota</taxon>
        <taxon>Actinomycetes</taxon>
        <taxon>Mycobacteriales</taxon>
        <taxon>Mycobacteriaceae</taxon>
        <taxon>Mycolicibacter</taxon>
    </lineage>
</organism>
<dbReference type="EMBL" id="LQPG01000026">
    <property type="protein sequence ID" value="ORW09895.1"/>
    <property type="molecule type" value="Genomic_DNA"/>
</dbReference>